<dbReference type="InterPro" id="IPR000100">
    <property type="entry name" value="RNase_P"/>
</dbReference>
<evidence type="ECO:0000313" key="9">
    <source>
        <dbReference type="Proteomes" id="UP000724148"/>
    </source>
</evidence>
<dbReference type="EMBL" id="JACOZA010000006">
    <property type="protein sequence ID" value="MBI2096617.1"/>
    <property type="molecule type" value="Genomic_DNA"/>
</dbReference>
<comment type="similarity">
    <text evidence="6">Belongs to the RnpA family.</text>
</comment>
<dbReference type="GO" id="GO:0042781">
    <property type="term" value="F:3'-tRNA processing endoribonuclease activity"/>
    <property type="evidence" value="ECO:0007669"/>
    <property type="project" value="TreeGrafter"/>
</dbReference>
<evidence type="ECO:0000256" key="1">
    <source>
        <dbReference type="ARBA" id="ARBA00022694"/>
    </source>
</evidence>
<comment type="caution">
    <text evidence="8">The sequence shown here is derived from an EMBL/GenBank/DDBJ whole genome shotgun (WGS) entry which is preliminary data.</text>
</comment>
<dbReference type="EC" id="3.1.26.5" evidence="6 7"/>
<keyword evidence="2 6" id="KW-0540">Nuclease</keyword>
<evidence type="ECO:0000256" key="6">
    <source>
        <dbReference type="HAMAP-Rule" id="MF_00227"/>
    </source>
</evidence>
<reference evidence="8" key="1">
    <citation type="submission" date="2020-07" db="EMBL/GenBank/DDBJ databases">
        <title>Huge and variable diversity of episymbiotic CPR bacteria and DPANN archaea in groundwater ecosystems.</title>
        <authorList>
            <person name="He C.Y."/>
            <person name="Keren R."/>
            <person name="Whittaker M."/>
            <person name="Farag I.F."/>
            <person name="Doudna J."/>
            <person name="Cate J.H.D."/>
            <person name="Banfield J.F."/>
        </authorList>
    </citation>
    <scope>NUCLEOTIDE SEQUENCE</scope>
    <source>
        <strain evidence="8">NC_groundwater_193_Ag_S-0.1um_51_7</strain>
    </source>
</reference>
<dbReference type="InterPro" id="IPR014721">
    <property type="entry name" value="Ribsml_uS5_D2-typ_fold_subgr"/>
</dbReference>
<evidence type="ECO:0000256" key="2">
    <source>
        <dbReference type="ARBA" id="ARBA00022722"/>
    </source>
</evidence>
<evidence type="ECO:0000313" key="8">
    <source>
        <dbReference type="EMBL" id="MBI2096617.1"/>
    </source>
</evidence>
<dbReference type="GO" id="GO:0004526">
    <property type="term" value="F:ribonuclease P activity"/>
    <property type="evidence" value="ECO:0007669"/>
    <property type="project" value="UniProtKB-UniRule"/>
</dbReference>
<dbReference type="GO" id="GO:0000049">
    <property type="term" value="F:tRNA binding"/>
    <property type="evidence" value="ECO:0007669"/>
    <property type="project" value="UniProtKB-UniRule"/>
</dbReference>
<keyword evidence="5 6" id="KW-0694">RNA-binding</keyword>
<comment type="catalytic activity">
    <reaction evidence="6">
        <text>Endonucleolytic cleavage of RNA, removing 5'-extranucleotides from tRNA precursor.</text>
        <dbReference type="EC" id="3.1.26.5"/>
    </reaction>
</comment>
<dbReference type="GO" id="GO:0001682">
    <property type="term" value="P:tRNA 5'-leader removal"/>
    <property type="evidence" value="ECO:0007669"/>
    <property type="project" value="UniProtKB-UniRule"/>
</dbReference>
<dbReference type="PANTHER" id="PTHR33992">
    <property type="entry name" value="RIBONUCLEASE P PROTEIN COMPONENT"/>
    <property type="match status" value="1"/>
</dbReference>
<dbReference type="NCBIfam" id="TIGR00188">
    <property type="entry name" value="rnpA"/>
    <property type="match status" value="1"/>
</dbReference>
<dbReference type="AlphaFoldDB" id="A0A931SCZ6"/>
<evidence type="ECO:0000256" key="4">
    <source>
        <dbReference type="ARBA" id="ARBA00022801"/>
    </source>
</evidence>
<evidence type="ECO:0000256" key="3">
    <source>
        <dbReference type="ARBA" id="ARBA00022759"/>
    </source>
</evidence>
<comment type="subunit">
    <text evidence="6">Consists of a catalytic RNA component (M1 or rnpB) and a protein subunit.</text>
</comment>
<dbReference type="HAMAP" id="MF_00227">
    <property type="entry name" value="RNase_P"/>
    <property type="match status" value="1"/>
</dbReference>
<evidence type="ECO:0000256" key="5">
    <source>
        <dbReference type="ARBA" id="ARBA00022884"/>
    </source>
</evidence>
<sequence length="111" mass="12931">MALRRAERLRKKGDIRNAFRRSFRYESALFVVHVHKKRNLPGRVTVIISKKVSKKATERNRLRRFISEWLRTSFRVGTRSIDCVLTLKPGASMSPKRILLAELLKFGSAIH</sequence>
<dbReference type="SUPFAM" id="SSF54211">
    <property type="entry name" value="Ribosomal protein S5 domain 2-like"/>
    <property type="match status" value="1"/>
</dbReference>
<proteinExistence type="inferred from homology"/>
<organism evidence="8 9">
    <name type="scientific">Candidatus Sungiibacteriota bacterium</name>
    <dbReference type="NCBI Taxonomy" id="2750080"/>
    <lineage>
        <taxon>Bacteria</taxon>
        <taxon>Candidatus Sungiibacteriota</taxon>
    </lineage>
</organism>
<gene>
    <name evidence="6 8" type="primary">rnpA</name>
    <name evidence="8" type="ORF">HYT40_00445</name>
</gene>
<accession>A0A931SCZ6</accession>
<protein>
    <recommendedName>
        <fullName evidence="6 7">Ribonuclease P protein component</fullName>
        <shortName evidence="6">RNase P protein</shortName>
        <shortName evidence="6">RNaseP protein</shortName>
        <ecNumber evidence="6 7">3.1.26.5</ecNumber>
    </recommendedName>
    <alternativeName>
        <fullName evidence="6">Protein C5</fullName>
    </alternativeName>
</protein>
<keyword evidence="3 6" id="KW-0255">Endonuclease</keyword>
<keyword evidence="1 6" id="KW-0819">tRNA processing</keyword>
<comment type="function">
    <text evidence="6">RNaseP catalyzes the removal of the 5'-leader sequence from pre-tRNA to produce the mature 5'-terminus. It can also cleave other RNA substrates such as 4.5S RNA. The protein component plays an auxiliary but essential role in vivo by binding to the 5'-leader sequence and broadening the substrate specificity of the ribozyme.</text>
</comment>
<keyword evidence="4 6" id="KW-0378">Hydrolase</keyword>
<dbReference type="PANTHER" id="PTHR33992:SF1">
    <property type="entry name" value="RIBONUCLEASE P PROTEIN COMPONENT"/>
    <property type="match status" value="1"/>
</dbReference>
<dbReference type="Gene3D" id="3.30.230.10">
    <property type="match status" value="1"/>
</dbReference>
<dbReference type="Pfam" id="PF00825">
    <property type="entry name" value="Ribonuclease_P"/>
    <property type="match status" value="1"/>
</dbReference>
<dbReference type="InterPro" id="IPR020568">
    <property type="entry name" value="Ribosomal_Su5_D2-typ_SF"/>
</dbReference>
<name>A0A931SCZ6_9BACT</name>
<dbReference type="GO" id="GO:0030677">
    <property type="term" value="C:ribonuclease P complex"/>
    <property type="evidence" value="ECO:0007669"/>
    <property type="project" value="TreeGrafter"/>
</dbReference>
<dbReference type="Proteomes" id="UP000724148">
    <property type="component" value="Unassembled WGS sequence"/>
</dbReference>
<evidence type="ECO:0000256" key="7">
    <source>
        <dbReference type="NCBIfam" id="TIGR00188"/>
    </source>
</evidence>